<sequence>MSGTPAEPVVSIVVDNRRGGSNRLVGDFEEYDRKICYFSTSRGNRGLATPRHSLRALNASAQTNTATDSLIDRVVALTEHGDPAAMEKTTAGYQIDASRKFNPGIPDDTWGSIRADVNDIISNKIKPGYGEQALLTRHFVESAKFSDDELRHLITIMQDPVMQRWGIAMRDSSTTAYMAKLSQQVNNQMWMVVSIVLRRHGLQTTDTSTTAKQSH</sequence>
<organism evidence="1 2">
    <name type="scientific">Paraburkholderia bengalensis</name>
    <dbReference type="NCBI Taxonomy" id="2747562"/>
    <lineage>
        <taxon>Bacteria</taxon>
        <taxon>Pseudomonadati</taxon>
        <taxon>Pseudomonadota</taxon>
        <taxon>Betaproteobacteria</taxon>
        <taxon>Burkholderiales</taxon>
        <taxon>Burkholderiaceae</taxon>
        <taxon>Paraburkholderia</taxon>
    </lineage>
</organism>
<dbReference type="RefSeq" id="WP_336598294.1">
    <property type="nucleotide sequence ID" value="NZ_JACFYJ010000017.1"/>
</dbReference>
<accession>A0ABU8IR72</accession>
<reference evidence="1 2" key="1">
    <citation type="journal article" date="2022" name="Arch. Microbiol.">
        <title>Paraburkholderia bengalensis sp. nov. isolated from roots of Oryza sativa, IR64.</title>
        <authorList>
            <person name="Nag P."/>
            <person name="Mondal N."/>
            <person name="Sarkar J."/>
            <person name="Das S."/>
        </authorList>
    </citation>
    <scope>NUCLEOTIDE SEQUENCE [LARGE SCALE GENOMIC DNA]</scope>
    <source>
        <strain evidence="1 2">IR64_4_BI</strain>
    </source>
</reference>
<keyword evidence="2" id="KW-1185">Reference proteome</keyword>
<dbReference type="Proteomes" id="UP001386437">
    <property type="component" value="Unassembled WGS sequence"/>
</dbReference>
<comment type="caution">
    <text evidence="1">The sequence shown here is derived from an EMBL/GenBank/DDBJ whole genome shotgun (WGS) entry which is preliminary data.</text>
</comment>
<evidence type="ECO:0000313" key="2">
    <source>
        <dbReference type="Proteomes" id="UP001386437"/>
    </source>
</evidence>
<proteinExistence type="predicted"/>
<dbReference type="EMBL" id="JACFYJ010000017">
    <property type="protein sequence ID" value="MEI5998105.1"/>
    <property type="molecule type" value="Genomic_DNA"/>
</dbReference>
<gene>
    <name evidence="1" type="ORF">H3V53_13115</name>
</gene>
<evidence type="ECO:0000313" key="1">
    <source>
        <dbReference type="EMBL" id="MEI5998105.1"/>
    </source>
</evidence>
<protein>
    <submittedName>
        <fullName evidence="1">Uncharacterized protein</fullName>
    </submittedName>
</protein>
<name>A0ABU8IR72_9BURK</name>